<dbReference type="InterPro" id="IPR016187">
    <property type="entry name" value="CTDL_fold"/>
</dbReference>
<feature type="domain" description="C-type lectin" evidence="4">
    <location>
        <begin position="121"/>
        <end position="235"/>
    </location>
</feature>
<dbReference type="Pfam" id="PF00059">
    <property type="entry name" value="Lectin_C"/>
    <property type="match status" value="1"/>
</dbReference>
<feature type="transmembrane region" description="Helical" evidence="3">
    <location>
        <begin position="63"/>
        <end position="84"/>
    </location>
</feature>
<keyword evidence="1" id="KW-0430">Lectin</keyword>
<gene>
    <name evidence="5" type="ORF">HF521_015124</name>
</gene>
<evidence type="ECO:0000259" key="4">
    <source>
        <dbReference type="PROSITE" id="PS50041"/>
    </source>
</evidence>
<keyword evidence="2" id="KW-1015">Disulfide bond</keyword>
<evidence type="ECO:0000313" key="6">
    <source>
        <dbReference type="Proteomes" id="UP000606274"/>
    </source>
</evidence>
<dbReference type="CDD" id="cd03590">
    <property type="entry name" value="CLECT_DC-SIGN_like"/>
    <property type="match status" value="1"/>
</dbReference>
<keyword evidence="3" id="KW-0472">Membrane</keyword>
<dbReference type="SMART" id="SM00034">
    <property type="entry name" value="CLECT"/>
    <property type="match status" value="1"/>
</dbReference>
<comment type="caution">
    <text evidence="5">The sequence shown here is derived from an EMBL/GenBank/DDBJ whole genome shotgun (WGS) entry which is preliminary data.</text>
</comment>
<evidence type="ECO:0000256" key="3">
    <source>
        <dbReference type="SAM" id="Phobius"/>
    </source>
</evidence>
<protein>
    <recommendedName>
        <fullName evidence="4">C-type lectin domain-containing protein</fullName>
    </recommendedName>
</protein>
<dbReference type="PANTHER" id="PTHR22803">
    <property type="entry name" value="MANNOSE, PHOSPHOLIPASE, LECTIN RECEPTOR RELATED"/>
    <property type="match status" value="1"/>
</dbReference>
<proteinExistence type="predicted"/>
<evidence type="ECO:0000256" key="1">
    <source>
        <dbReference type="ARBA" id="ARBA00022734"/>
    </source>
</evidence>
<dbReference type="PROSITE" id="PS50041">
    <property type="entry name" value="C_TYPE_LECTIN_2"/>
    <property type="match status" value="1"/>
</dbReference>
<name>A0A8T0A8A2_SILME</name>
<dbReference type="Gene3D" id="3.10.100.10">
    <property type="entry name" value="Mannose-Binding Protein A, subunit A"/>
    <property type="match status" value="1"/>
</dbReference>
<dbReference type="InterPro" id="IPR001304">
    <property type="entry name" value="C-type_lectin-like"/>
</dbReference>
<accession>A0A8T0A8A2</accession>
<dbReference type="GO" id="GO:0030246">
    <property type="term" value="F:carbohydrate binding"/>
    <property type="evidence" value="ECO:0007669"/>
    <property type="project" value="UniProtKB-KW"/>
</dbReference>
<dbReference type="EMBL" id="JABFDY010000028">
    <property type="protein sequence ID" value="KAF7686731.1"/>
    <property type="molecule type" value="Genomic_DNA"/>
</dbReference>
<keyword evidence="6" id="KW-1185">Reference proteome</keyword>
<dbReference type="InterPro" id="IPR016186">
    <property type="entry name" value="C-type_lectin-like/link_sf"/>
</dbReference>
<dbReference type="Proteomes" id="UP000606274">
    <property type="component" value="Unassembled WGS sequence"/>
</dbReference>
<dbReference type="InterPro" id="IPR050111">
    <property type="entry name" value="C-type_lectin/snaclec_domain"/>
</dbReference>
<keyword evidence="3" id="KW-1133">Transmembrane helix</keyword>
<dbReference type="PROSITE" id="PS00615">
    <property type="entry name" value="C_TYPE_LECTIN_1"/>
    <property type="match status" value="1"/>
</dbReference>
<keyword evidence="3" id="KW-0812">Transmembrane</keyword>
<dbReference type="InterPro" id="IPR018378">
    <property type="entry name" value="C-type_lectin_CS"/>
</dbReference>
<sequence>MEMNRIYVNAEVTAHSRVNYRDTENLYEDIHVNEDNLETHQSKILQQAENSGINQAQNTCYRVTTVCLLLLCILLLTAVIMVWMKFNILHTEKDQLQKQKVEFQKTVNDIVALYKATWKSFNSSIYYISTEKKNWTESRVDCRGRRADLVIINSLEEQEFLLKHLGRNRAWLGLSDRDTEGEWKWVDGTPLTTAYWREGEPNNERDEDCAEIWGISNRKGWNDMPCWHKQLWVCEKKYF</sequence>
<dbReference type="SUPFAM" id="SSF56436">
    <property type="entry name" value="C-type lectin-like"/>
    <property type="match status" value="1"/>
</dbReference>
<dbReference type="InterPro" id="IPR033989">
    <property type="entry name" value="CD209-like_CTLD"/>
</dbReference>
<dbReference type="AlphaFoldDB" id="A0A8T0A8A2"/>
<reference evidence="5" key="1">
    <citation type="submission" date="2020-08" db="EMBL/GenBank/DDBJ databases">
        <title>Chromosome-level assembly of Southern catfish (Silurus meridionalis) provides insights into visual adaptation to the nocturnal and benthic lifestyles.</title>
        <authorList>
            <person name="Zhang Y."/>
            <person name="Wang D."/>
            <person name="Peng Z."/>
        </authorList>
    </citation>
    <scope>NUCLEOTIDE SEQUENCE</scope>
    <source>
        <strain evidence="5">SWU-2019-XX</strain>
        <tissue evidence="5">Muscle</tissue>
    </source>
</reference>
<dbReference type="OrthoDB" id="6337382at2759"/>
<organism evidence="5 6">
    <name type="scientific">Silurus meridionalis</name>
    <name type="common">Southern catfish</name>
    <name type="synonym">Silurus soldatovi meridionalis</name>
    <dbReference type="NCBI Taxonomy" id="175797"/>
    <lineage>
        <taxon>Eukaryota</taxon>
        <taxon>Metazoa</taxon>
        <taxon>Chordata</taxon>
        <taxon>Craniata</taxon>
        <taxon>Vertebrata</taxon>
        <taxon>Euteleostomi</taxon>
        <taxon>Actinopterygii</taxon>
        <taxon>Neopterygii</taxon>
        <taxon>Teleostei</taxon>
        <taxon>Ostariophysi</taxon>
        <taxon>Siluriformes</taxon>
        <taxon>Siluridae</taxon>
        <taxon>Silurus</taxon>
    </lineage>
</organism>
<evidence type="ECO:0000256" key="2">
    <source>
        <dbReference type="ARBA" id="ARBA00023157"/>
    </source>
</evidence>
<evidence type="ECO:0000313" key="5">
    <source>
        <dbReference type="EMBL" id="KAF7686731.1"/>
    </source>
</evidence>